<dbReference type="Gene3D" id="2.60.120.620">
    <property type="entry name" value="q2cbj1_9rhob like domain"/>
    <property type="match status" value="1"/>
</dbReference>
<accession>A0A7W7T3B6</accession>
<dbReference type="RefSeq" id="WP_184669442.1">
    <property type="nucleotide sequence ID" value="NZ_BAABAI010000038.1"/>
</dbReference>
<reference evidence="2 3" key="1">
    <citation type="submission" date="2020-08" db="EMBL/GenBank/DDBJ databases">
        <title>Sequencing the genomes of 1000 actinobacteria strains.</title>
        <authorList>
            <person name="Klenk H.-P."/>
        </authorList>
    </citation>
    <scope>NUCLEOTIDE SEQUENCE [LARGE SCALE GENOMIC DNA]</scope>
    <source>
        <strain evidence="2 3">DSM 45084</strain>
    </source>
</reference>
<evidence type="ECO:0000313" key="3">
    <source>
        <dbReference type="Proteomes" id="UP000542674"/>
    </source>
</evidence>
<protein>
    <recommendedName>
        <fullName evidence="1">Prolyl 4-hydroxylase alpha subunit Fe(2+) 2OG dioxygenase domain-containing protein</fullName>
    </recommendedName>
</protein>
<proteinExistence type="predicted"/>
<evidence type="ECO:0000313" key="2">
    <source>
        <dbReference type="EMBL" id="MBB4965769.1"/>
    </source>
</evidence>
<dbReference type="InterPro" id="IPR044862">
    <property type="entry name" value="Pro_4_hyd_alph_FE2OG_OXY"/>
</dbReference>
<feature type="domain" description="Prolyl 4-hydroxylase alpha subunit Fe(2+) 2OG dioxygenase" evidence="1">
    <location>
        <begin position="107"/>
        <end position="218"/>
    </location>
</feature>
<gene>
    <name evidence="2" type="ORF">F4559_003128</name>
</gene>
<dbReference type="EMBL" id="JACHJS010000001">
    <property type="protein sequence ID" value="MBB4965769.1"/>
    <property type="molecule type" value="Genomic_DNA"/>
</dbReference>
<comment type="caution">
    <text evidence="2">The sequence shown here is derived from an EMBL/GenBank/DDBJ whole genome shotgun (WGS) entry which is preliminary data.</text>
</comment>
<dbReference type="Proteomes" id="UP000542674">
    <property type="component" value="Unassembled WGS sequence"/>
</dbReference>
<keyword evidence="3" id="KW-1185">Reference proteome</keyword>
<sequence length="228" mass="25145">MHVAESLHVGSVPAFLLPEEIDELRRVLVSTYAGAPTLAASARQDSVHSIEGLSTEAAMRVYEPKGRDELSTLPEAARKVLDAAAERLLPTVRIMLPSVRELGYWTFVSYTEGQFITPHIDLSDNDPDADHPKVAGISICLSDPADYTGGEFFVETACDAAQWLPSRRGPVVRPECDHSSSWFRAQPRTRWHVRPRQGEALLYGSQLTHGTEPVRSGRVNKIIGFLVS</sequence>
<dbReference type="Pfam" id="PF13640">
    <property type="entry name" value="2OG-FeII_Oxy_3"/>
    <property type="match status" value="1"/>
</dbReference>
<name>A0A7W7T3B6_9PSEU</name>
<evidence type="ECO:0000259" key="1">
    <source>
        <dbReference type="Pfam" id="PF13640"/>
    </source>
</evidence>
<organism evidence="2 3">
    <name type="scientific">Saccharothrix violaceirubra</name>
    <dbReference type="NCBI Taxonomy" id="413306"/>
    <lineage>
        <taxon>Bacteria</taxon>
        <taxon>Bacillati</taxon>
        <taxon>Actinomycetota</taxon>
        <taxon>Actinomycetes</taxon>
        <taxon>Pseudonocardiales</taxon>
        <taxon>Pseudonocardiaceae</taxon>
        <taxon>Saccharothrix</taxon>
    </lineage>
</organism>
<dbReference type="AlphaFoldDB" id="A0A7W7T3B6"/>